<feature type="domain" description="Glycosyl transferase family 1" evidence="1">
    <location>
        <begin position="645"/>
        <end position="699"/>
    </location>
</feature>
<dbReference type="Proteomes" id="UP001147653">
    <property type="component" value="Unassembled WGS sequence"/>
</dbReference>
<dbReference type="CDD" id="cd01635">
    <property type="entry name" value="Glycosyltransferase_GTB-type"/>
    <property type="match status" value="1"/>
</dbReference>
<sequence length="1140" mass="124357">MHVAVVARGNGLAEARVLAQTLERQQPGWALTVLLMPGLRPELHEGAEPFEVLVPGNLEFPLRGLLERAPAPALAGLLRPLLAAELFARGADRVLVLAPDAELYGPLDALEAALQSHSAVLVPRLDGRLPQDGKRPDGADLVDAGEIDDELVAIRGDEVGQAFVTWWRDRAFEAAEAAAKLESPADATRLAASPLSSAERVFEGLTRLGDPGYDVSHWNLHERPLAQGEDELTAAGRPVRLLRWAGFRPDRPWWLSEHGSRTLVLDDPVLSTLVRRRAEALRIAGWLRLDHLSVNPDDLPNGLVYDARLQRLRAEAEDAGERMGDVISPTGADAFAEWLTAPAPQGAAAGLNRYSYDVWKERADVRSAYPDLDGPDAEGFLGWLWVHGREELKLQTALLPSPPDWAAKPEHRVPSVLVAGYLRGTLGLGQAGRAYTAALQSAGVAVATRTLAVDPPSDGLERKAPPRPQERTFTDVALPVGEEPEVNFLCVNADQTPELVEALGEEMDGRYTIASWAWETDYIPERWDRAFGLVDELWVYSTYIADNLARASNVPIVVMPLPVEAPDPAGATVPFAVPDGFVFLFVFDFFSTLERKNPLGLVEAFKQAFAPGEGPTLLLKTINADYRVQERERLRYAIGDRPDIVMVDQSLEPNELAALFTRADCYVSLHRAEGFGLTLAESMALGKPVIATGFSANTDFMTPSNSYLVDWELTEVGPDAEHYPANAHWAEPSLEHAAALMREVFDDQDAARARGDRARRDVLASLNTKAIGERARARLLRVSALRAGRAQPDERWPHPDLPGRLGFDLSGGAAGGARGLVRRGVFRALKPYTTSERALDETLVESIRRLSLELDAERAAWARERRMSAQRDARLEELRVRLETADRHRRAPDQERMAQELAQLLTAARAIPFMAGDPFEYFAHPVAGRVFGFRAAAGEGVPDEEAYRAFEDIFRGSHERVRSLAEPYAELMAGHGPVLDVGCGRGELLEVLRDAGIEARGVDLDAGMAARAAERGLDVVVGDGVAYVEGLEPASVGAIVSMQVIEHLPREALLRLFAAAKRALRPGGLFVAETVNPHAGHALKTFWVDLTHQHPVFPEVTLALAADAGFAGAFVCHLAGGRDAERDRFSESSYAVVATA</sequence>
<proteinExistence type="predicted"/>
<protein>
    <submittedName>
        <fullName evidence="2">Methyltransferase domain-containing protein</fullName>
    </submittedName>
</protein>
<dbReference type="SUPFAM" id="SSF53756">
    <property type="entry name" value="UDP-Glycosyltransferase/glycogen phosphorylase"/>
    <property type="match status" value="1"/>
</dbReference>
<dbReference type="GO" id="GO:0008168">
    <property type="term" value="F:methyltransferase activity"/>
    <property type="evidence" value="ECO:0007669"/>
    <property type="project" value="UniProtKB-KW"/>
</dbReference>
<name>A0A9X3NCP4_9ACTN</name>
<dbReference type="PANTHER" id="PTHR46656:SF3">
    <property type="entry name" value="PUTATIVE-RELATED"/>
    <property type="match status" value="1"/>
</dbReference>
<dbReference type="CDD" id="cd02440">
    <property type="entry name" value="AdoMet_MTases"/>
    <property type="match status" value="1"/>
</dbReference>
<organism evidence="2 3">
    <name type="scientific">Solirubrobacter phytolaccae</name>
    <dbReference type="NCBI Taxonomy" id="1404360"/>
    <lineage>
        <taxon>Bacteria</taxon>
        <taxon>Bacillati</taxon>
        <taxon>Actinomycetota</taxon>
        <taxon>Thermoleophilia</taxon>
        <taxon>Solirubrobacterales</taxon>
        <taxon>Solirubrobacteraceae</taxon>
        <taxon>Solirubrobacter</taxon>
    </lineage>
</organism>
<dbReference type="InterPro" id="IPR001296">
    <property type="entry name" value="Glyco_trans_1"/>
</dbReference>
<evidence type="ECO:0000313" key="3">
    <source>
        <dbReference type="Proteomes" id="UP001147653"/>
    </source>
</evidence>
<dbReference type="SUPFAM" id="SSF53335">
    <property type="entry name" value="S-adenosyl-L-methionine-dependent methyltransferases"/>
    <property type="match status" value="1"/>
</dbReference>
<dbReference type="GO" id="GO:0016757">
    <property type="term" value="F:glycosyltransferase activity"/>
    <property type="evidence" value="ECO:0007669"/>
    <property type="project" value="InterPro"/>
</dbReference>
<dbReference type="EMBL" id="JAPDDP010000035">
    <property type="protein sequence ID" value="MDA0182392.1"/>
    <property type="molecule type" value="Genomic_DNA"/>
</dbReference>
<keyword evidence="2" id="KW-0808">Transferase</keyword>
<dbReference type="Pfam" id="PF00534">
    <property type="entry name" value="Glycos_transf_1"/>
    <property type="match status" value="1"/>
</dbReference>
<reference evidence="2" key="1">
    <citation type="submission" date="2022-10" db="EMBL/GenBank/DDBJ databases">
        <title>The WGS of Solirubrobacter phytolaccae KCTC 29190.</title>
        <authorList>
            <person name="Jiang Z."/>
        </authorList>
    </citation>
    <scope>NUCLEOTIDE SEQUENCE</scope>
    <source>
        <strain evidence="2">KCTC 29190</strain>
    </source>
</reference>
<keyword evidence="3" id="KW-1185">Reference proteome</keyword>
<evidence type="ECO:0000259" key="1">
    <source>
        <dbReference type="Pfam" id="PF00534"/>
    </source>
</evidence>
<dbReference type="Gene3D" id="3.40.50.2000">
    <property type="entry name" value="Glycogen Phosphorylase B"/>
    <property type="match status" value="1"/>
</dbReference>
<dbReference type="InterPro" id="IPR029063">
    <property type="entry name" value="SAM-dependent_MTases_sf"/>
</dbReference>
<dbReference type="Gene3D" id="3.40.50.150">
    <property type="entry name" value="Vaccinia Virus protein VP39"/>
    <property type="match status" value="1"/>
</dbReference>
<accession>A0A9X3NCP4</accession>
<dbReference type="RefSeq" id="WP_270026757.1">
    <property type="nucleotide sequence ID" value="NZ_JAPDDP010000035.1"/>
</dbReference>
<dbReference type="GO" id="GO:0032259">
    <property type="term" value="P:methylation"/>
    <property type="evidence" value="ECO:0007669"/>
    <property type="project" value="UniProtKB-KW"/>
</dbReference>
<gene>
    <name evidence="2" type="ORF">OJ997_18940</name>
</gene>
<evidence type="ECO:0000313" key="2">
    <source>
        <dbReference type="EMBL" id="MDA0182392.1"/>
    </source>
</evidence>
<dbReference type="AlphaFoldDB" id="A0A9X3NCP4"/>
<keyword evidence="2" id="KW-0489">Methyltransferase</keyword>
<dbReference type="PANTHER" id="PTHR46656">
    <property type="entry name" value="PUTATIVE-RELATED"/>
    <property type="match status" value="1"/>
</dbReference>
<dbReference type="Pfam" id="PF13489">
    <property type="entry name" value="Methyltransf_23"/>
    <property type="match status" value="1"/>
</dbReference>
<comment type="caution">
    <text evidence="2">The sequence shown here is derived from an EMBL/GenBank/DDBJ whole genome shotgun (WGS) entry which is preliminary data.</text>
</comment>